<keyword evidence="6 13" id="KW-0732">Signal</keyword>
<feature type="chain" id="PRO_5034822890" description="Urotensin-2" evidence="13">
    <location>
        <begin position="21"/>
        <end position="123"/>
    </location>
</feature>
<evidence type="ECO:0000256" key="4">
    <source>
        <dbReference type="ARBA" id="ARBA00022685"/>
    </source>
</evidence>
<evidence type="ECO:0000256" key="2">
    <source>
        <dbReference type="ARBA" id="ARBA00006719"/>
    </source>
</evidence>
<accession>A0A8D2ASD7</accession>
<proteinExistence type="inferred from homology"/>
<reference evidence="14" key="3">
    <citation type="submission" date="2025-09" db="UniProtKB">
        <authorList>
            <consortium name="Ensembl"/>
        </authorList>
    </citation>
    <scope>IDENTIFICATION</scope>
</reference>
<comment type="function">
    <text evidence="8">Highly potent vasoconstrictor.</text>
</comment>
<evidence type="ECO:0000256" key="5">
    <source>
        <dbReference type="ARBA" id="ARBA00022702"/>
    </source>
</evidence>
<dbReference type="InterPro" id="IPR001483">
    <property type="entry name" value="Urotensin_II"/>
</dbReference>
<evidence type="ECO:0000256" key="7">
    <source>
        <dbReference type="ARBA" id="ARBA00023157"/>
    </source>
</evidence>
<evidence type="ECO:0000256" key="13">
    <source>
        <dbReference type="SAM" id="SignalP"/>
    </source>
</evidence>
<comment type="subcellular location">
    <subcellularLocation>
        <location evidence="1 11">Secreted</location>
    </subcellularLocation>
</comment>
<dbReference type="AlphaFoldDB" id="A0A8D2ASD7"/>
<dbReference type="PROSITE" id="PS00984">
    <property type="entry name" value="UROTENSIN_II"/>
    <property type="match status" value="1"/>
</dbReference>
<dbReference type="PANTHER" id="PTHR14447:SF0">
    <property type="entry name" value="UROTENSIN-2"/>
    <property type="match status" value="1"/>
</dbReference>
<dbReference type="GO" id="GO:0008217">
    <property type="term" value="P:regulation of blood pressure"/>
    <property type="evidence" value="ECO:0007669"/>
    <property type="project" value="InterPro"/>
</dbReference>
<feature type="signal peptide" evidence="13">
    <location>
        <begin position="1"/>
        <end position="20"/>
    </location>
</feature>
<keyword evidence="4" id="KW-0165">Cleavage on pair of basic residues</keyword>
<organism evidence="14 15">
    <name type="scientific">Sciurus vulgaris</name>
    <name type="common">Eurasian red squirrel</name>
    <dbReference type="NCBI Taxonomy" id="55149"/>
    <lineage>
        <taxon>Eukaryota</taxon>
        <taxon>Metazoa</taxon>
        <taxon>Chordata</taxon>
        <taxon>Craniata</taxon>
        <taxon>Vertebrata</taxon>
        <taxon>Euteleostomi</taxon>
        <taxon>Mammalia</taxon>
        <taxon>Eutheria</taxon>
        <taxon>Euarchontoglires</taxon>
        <taxon>Glires</taxon>
        <taxon>Rodentia</taxon>
        <taxon>Sciuromorpha</taxon>
        <taxon>Sciuridae</taxon>
        <taxon>Sciurinae</taxon>
        <taxon>Sciurini</taxon>
        <taxon>Sciurus</taxon>
    </lineage>
</organism>
<keyword evidence="5 11" id="KW-0372">Hormone</keyword>
<evidence type="ECO:0000313" key="14">
    <source>
        <dbReference type="Ensembl" id="ENSSVLP00005005005.1"/>
    </source>
</evidence>
<sequence>MYQLASCCLLFIGFLNPLFSLPVTDPRDTSLQLPAPEEDARSALEELERAEILRLLPEELGPGRGHGFGDADPSANISNSRGHLRKVLPGQDPNILLSHLLARTRKQHKQHGPPVDCFWKYCV</sequence>
<evidence type="ECO:0000256" key="8">
    <source>
        <dbReference type="ARBA" id="ARBA00037509"/>
    </source>
</evidence>
<evidence type="ECO:0000256" key="9">
    <source>
        <dbReference type="ARBA" id="ARBA00040274"/>
    </source>
</evidence>
<dbReference type="GO" id="GO:0097746">
    <property type="term" value="P:blood vessel diameter maintenance"/>
    <property type="evidence" value="ECO:0007669"/>
    <property type="project" value="InterPro"/>
</dbReference>
<keyword evidence="3" id="KW-0964">Secreted</keyword>
<evidence type="ECO:0000256" key="1">
    <source>
        <dbReference type="ARBA" id="ARBA00004613"/>
    </source>
</evidence>
<protein>
    <recommendedName>
        <fullName evidence="9">Urotensin-2</fullName>
    </recommendedName>
    <alternativeName>
        <fullName evidence="10">Urotensin II</fullName>
    </alternativeName>
</protein>
<feature type="region of interest" description="Disordered" evidence="12">
    <location>
        <begin position="61"/>
        <end position="90"/>
    </location>
</feature>
<dbReference type="GO" id="GO:0005179">
    <property type="term" value="F:hormone activity"/>
    <property type="evidence" value="ECO:0007669"/>
    <property type="project" value="UniProtKB-KW"/>
</dbReference>
<dbReference type="GO" id="GO:0005615">
    <property type="term" value="C:extracellular space"/>
    <property type="evidence" value="ECO:0007669"/>
    <property type="project" value="TreeGrafter"/>
</dbReference>
<dbReference type="PANTHER" id="PTHR14447">
    <property type="entry name" value="UROTENSIN 2"/>
    <property type="match status" value="1"/>
</dbReference>
<evidence type="ECO:0000256" key="3">
    <source>
        <dbReference type="ARBA" id="ARBA00022525"/>
    </source>
</evidence>
<dbReference type="Pfam" id="PF02083">
    <property type="entry name" value="Urotensin_II"/>
    <property type="match status" value="1"/>
</dbReference>
<reference evidence="14" key="1">
    <citation type="submission" date="2020-06" db="EMBL/GenBank/DDBJ databases">
        <authorList>
            <consortium name="Wellcome Sanger Institute Data Sharing"/>
        </authorList>
    </citation>
    <scope>NUCLEOTIDE SEQUENCE [LARGE SCALE GENOMIC DNA]</scope>
</reference>
<reference evidence="14" key="2">
    <citation type="submission" date="2025-08" db="UniProtKB">
        <authorList>
            <consortium name="Ensembl"/>
        </authorList>
    </citation>
    <scope>IDENTIFICATION</scope>
</reference>
<keyword evidence="7" id="KW-1015">Disulfide bond</keyword>
<evidence type="ECO:0000256" key="12">
    <source>
        <dbReference type="SAM" id="MobiDB-lite"/>
    </source>
</evidence>
<dbReference type="Proteomes" id="UP000694564">
    <property type="component" value="Chromosome 1"/>
</dbReference>
<dbReference type="GeneTree" id="ENSGT00510000049583"/>
<gene>
    <name evidence="14" type="primary">UTS2</name>
</gene>
<name>A0A8D2ASD7_SCIVU</name>
<evidence type="ECO:0000256" key="10">
    <source>
        <dbReference type="ARBA" id="ARBA00043243"/>
    </source>
</evidence>
<evidence type="ECO:0000313" key="15">
    <source>
        <dbReference type="Proteomes" id="UP000694564"/>
    </source>
</evidence>
<dbReference type="Ensembl" id="ENSSVLT00005005523.1">
    <property type="protein sequence ID" value="ENSSVLP00005005005.1"/>
    <property type="gene ID" value="ENSSVLG00005004002.1"/>
</dbReference>
<evidence type="ECO:0000256" key="6">
    <source>
        <dbReference type="ARBA" id="ARBA00022729"/>
    </source>
</evidence>
<dbReference type="OrthoDB" id="8894951at2759"/>
<comment type="similarity">
    <text evidence="2 11">Belongs to the urotensin-2 family.</text>
</comment>
<keyword evidence="15" id="KW-1185">Reference proteome</keyword>
<evidence type="ECO:0000256" key="11">
    <source>
        <dbReference type="RuleBase" id="RU000636"/>
    </source>
</evidence>